<evidence type="ECO:0000256" key="2">
    <source>
        <dbReference type="ARBA" id="ARBA00008814"/>
    </source>
</evidence>
<proteinExistence type="inferred from homology"/>
<sequence>MIHPTRLSGHRSPVVLLFFLGITFLGLIPAVVAGTVTVDHALGVATVETPPERVVSLYQGATDTAVALGIKPVGMVESWTEKPMYRYLRPYLSDVRMLGLETQPDLEGIALLDPDLIVATRNRHLAIFPLLEQIAPTVVIEDVYDFKTLLSVMARATGKQAQGRCLLEHWQARTRDFQSRIRKKLSDAWPTEVAILSFRADHARIYYGGFARSVLEELGFLVPKAHRQDGWGIKLTSQESIPAMDAETIFLFMQDDPAVQRTHRSWTAHPLWQNLKAVRAGEVYPVDPVAWNMGAGILAANLMLDDLYRHYRLPDTLPEVMDAC</sequence>
<accession>A0A4Z1C2B8</accession>
<comment type="caution">
    <text evidence="7">The sequence shown here is derived from an EMBL/GenBank/DDBJ whole genome shotgun (WGS) entry which is preliminary data.</text>
</comment>
<dbReference type="Pfam" id="PF01497">
    <property type="entry name" value="Peripla_BP_2"/>
    <property type="match status" value="1"/>
</dbReference>
<dbReference type="OrthoDB" id="9793175at2"/>
<dbReference type="EMBL" id="SRPF01000002">
    <property type="protein sequence ID" value="TGN40291.1"/>
    <property type="molecule type" value="Genomic_DNA"/>
</dbReference>
<protein>
    <submittedName>
        <fullName evidence="7">Iron-siderophore ABC transporter substrate-binding protein</fullName>
    </submittedName>
</protein>
<dbReference type="InterPro" id="IPR002491">
    <property type="entry name" value="ABC_transptr_periplasmic_BD"/>
</dbReference>
<dbReference type="GO" id="GO:1901678">
    <property type="term" value="P:iron coordination entity transport"/>
    <property type="evidence" value="ECO:0007669"/>
    <property type="project" value="UniProtKB-ARBA"/>
</dbReference>
<feature type="domain" description="Fe/B12 periplasmic-binding" evidence="6">
    <location>
        <begin position="53"/>
        <end position="315"/>
    </location>
</feature>
<evidence type="ECO:0000313" key="8">
    <source>
        <dbReference type="Proteomes" id="UP000298325"/>
    </source>
</evidence>
<keyword evidence="5" id="KW-0732">Signal</keyword>
<dbReference type="InterPro" id="IPR051313">
    <property type="entry name" value="Bact_iron-sidero_bind"/>
</dbReference>
<evidence type="ECO:0000256" key="5">
    <source>
        <dbReference type="ARBA" id="ARBA00022729"/>
    </source>
</evidence>
<dbReference type="Proteomes" id="UP000298325">
    <property type="component" value="Unassembled WGS sequence"/>
</dbReference>
<name>A0A4Z1C2B8_9GAMM</name>
<keyword evidence="4" id="KW-0406">Ion transport</keyword>
<dbReference type="CDD" id="cd01146">
    <property type="entry name" value="FhuD"/>
    <property type="match status" value="1"/>
</dbReference>
<comment type="similarity">
    <text evidence="2">Belongs to the bacterial solute-binding protein 8 family.</text>
</comment>
<dbReference type="SUPFAM" id="SSF53807">
    <property type="entry name" value="Helical backbone' metal receptor"/>
    <property type="match status" value="1"/>
</dbReference>
<keyword evidence="3" id="KW-0813">Transport</keyword>
<evidence type="ECO:0000256" key="1">
    <source>
        <dbReference type="ARBA" id="ARBA00004196"/>
    </source>
</evidence>
<evidence type="ECO:0000313" key="7">
    <source>
        <dbReference type="EMBL" id="TGN40291.1"/>
    </source>
</evidence>
<dbReference type="Gene3D" id="3.40.50.1980">
    <property type="entry name" value="Nitrogenase molybdenum iron protein domain"/>
    <property type="match status" value="2"/>
</dbReference>
<dbReference type="PANTHER" id="PTHR30532:SF21">
    <property type="entry name" value="SIDEROPHORE-BINDING LIPOPROTEIN YFIY-RELATED"/>
    <property type="match status" value="1"/>
</dbReference>
<comment type="subcellular location">
    <subcellularLocation>
        <location evidence="1">Cell envelope</location>
    </subcellularLocation>
</comment>
<evidence type="ECO:0000256" key="3">
    <source>
        <dbReference type="ARBA" id="ARBA00022448"/>
    </source>
</evidence>
<dbReference type="AlphaFoldDB" id="A0A4Z1C2B8"/>
<keyword evidence="8" id="KW-1185">Reference proteome</keyword>
<evidence type="ECO:0000259" key="6">
    <source>
        <dbReference type="PROSITE" id="PS50983"/>
    </source>
</evidence>
<evidence type="ECO:0000256" key="4">
    <source>
        <dbReference type="ARBA" id="ARBA00022496"/>
    </source>
</evidence>
<reference evidence="7 8" key="1">
    <citation type="submission" date="2019-04" db="EMBL/GenBank/DDBJ databases">
        <authorList>
            <person name="Park S."/>
            <person name="Yoon J.-H."/>
        </authorList>
    </citation>
    <scope>NUCLEOTIDE SEQUENCE [LARGE SCALE GENOMIC DNA]</scope>
    <source>
        <strain evidence="7 8">HJM-18</strain>
    </source>
</reference>
<gene>
    <name evidence="7" type="ORF">E5Q11_08400</name>
</gene>
<keyword evidence="4" id="KW-0408">Iron</keyword>
<dbReference type="PANTHER" id="PTHR30532">
    <property type="entry name" value="IRON III DICITRATE-BINDING PERIPLASMIC PROTEIN"/>
    <property type="match status" value="1"/>
</dbReference>
<dbReference type="GO" id="GO:0030288">
    <property type="term" value="C:outer membrane-bounded periplasmic space"/>
    <property type="evidence" value="ECO:0007669"/>
    <property type="project" value="TreeGrafter"/>
</dbReference>
<dbReference type="PROSITE" id="PS50983">
    <property type="entry name" value="FE_B12_PBP"/>
    <property type="match status" value="1"/>
</dbReference>
<dbReference type="RefSeq" id="WP_135802953.1">
    <property type="nucleotide sequence ID" value="NZ_SRPF01000002.1"/>
</dbReference>
<organism evidence="7 8">
    <name type="scientific">Marinobacter confluentis</name>
    <dbReference type="NCBI Taxonomy" id="1697557"/>
    <lineage>
        <taxon>Bacteria</taxon>
        <taxon>Pseudomonadati</taxon>
        <taxon>Pseudomonadota</taxon>
        <taxon>Gammaproteobacteria</taxon>
        <taxon>Pseudomonadales</taxon>
        <taxon>Marinobacteraceae</taxon>
        <taxon>Marinobacter</taxon>
    </lineage>
</organism>
<keyword evidence="4" id="KW-0410">Iron transport</keyword>